<dbReference type="Pfam" id="PF07714">
    <property type="entry name" value="PK_Tyr_Ser-Thr"/>
    <property type="match status" value="1"/>
</dbReference>
<comment type="caution">
    <text evidence="2">The sequence shown here is derived from an EMBL/GenBank/DDBJ whole genome shotgun (WGS) entry which is preliminary data.</text>
</comment>
<dbReference type="PROSITE" id="PS50011">
    <property type="entry name" value="PROTEIN_KINASE_DOM"/>
    <property type="match status" value="1"/>
</dbReference>
<name>A0AAV8DMT3_9POAL</name>
<proteinExistence type="predicted"/>
<dbReference type="GO" id="GO:0004672">
    <property type="term" value="F:protein kinase activity"/>
    <property type="evidence" value="ECO:0007669"/>
    <property type="project" value="InterPro"/>
</dbReference>
<dbReference type="AlphaFoldDB" id="A0AAV8DMT3"/>
<reference evidence="2" key="1">
    <citation type="submission" date="2022-08" db="EMBL/GenBank/DDBJ databases">
        <authorList>
            <person name="Marques A."/>
        </authorList>
    </citation>
    <scope>NUCLEOTIDE SEQUENCE</scope>
    <source>
        <strain evidence="2">RhyPub2mFocal</strain>
        <tissue evidence="2">Leaves</tissue>
    </source>
</reference>
<protein>
    <submittedName>
        <fullName evidence="2">Leucine-rich repeat protein kinase family protein</fullName>
    </submittedName>
</protein>
<evidence type="ECO:0000313" key="3">
    <source>
        <dbReference type="Proteomes" id="UP001140206"/>
    </source>
</evidence>
<dbReference type="InterPro" id="IPR001245">
    <property type="entry name" value="Ser-Thr/Tyr_kinase_cat_dom"/>
</dbReference>
<evidence type="ECO:0000259" key="1">
    <source>
        <dbReference type="PROSITE" id="PS50011"/>
    </source>
</evidence>
<dbReference type="Proteomes" id="UP001140206">
    <property type="component" value="Chromosome 4"/>
</dbReference>
<feature type="domain" description="Protein kinase" evidence="1">
    <location>
        <begin position="133"/>
        <end position="404"/>
    </location>
</feature>
<gene>
    <name evidence="2" type="ORF">LUZ62_078093</name>
</gene>
<keyword evidence="2" id="KW-0418">Kinase</keyword>
<accession>A0AAV8DMT3</accession>
<dbReference type="GO" id="GO:0005524">
    <property type="term" value="F:ATP binding"/>
    <property type="evidence" value="ECO:0007669"/>
    <property type="project" value="InterPro"/>
</dbReference>
<dbReference type="SUPFAM" id="SSF56112">
    <property type="entry name" value="Protein kinase-like (PK-like)"/>
    <property type="match status" value="1"/>
</dbReference>
<dbReference type="PANTHER" id="PTHR48007">
    <property type="entry name" value="LEUCINE-RICH REPEAT RECEPTOR-LIKE PROTEIN KINASE PXC1"/>
    <property type="match status" value="1"/>
</dbReference>
<evidence type="ECO:0000313" key="2">
    <source>
        <dbReference type="EMBL" id="KAJ4767718.1"/>
    </source>
</evidence>
<dbReference type="InterPro" id="IPR046959">
    <property type="entry name" value="PRK1-6/SRF4-like"/>
</dbReference>
<keyword evidence="3" id="KW-1185">Reference proteome</keyword>
<dbReference type="InterPro" id="IPR011009">
    <property type="entry name" value="Kinase-like_dom_sf"/>
</dbReference>
<organism evidence="2 3">
    <name type="scientific">Rhynchospora pubera</name>
    <dbReference type="NCBI Taxonomy" id="906938"/>
    <lineage>
        <taxon>Eukaryota</taxon>
        <taxon>Viridiplantae</taxon>
        <taxon>Streptophyta</taxon>
        <taxon>Embryophyta</taxon>
        <taxon>Tracheophyta</taxon>
        <taxon>Spermatophyta</taxon>
        <taxon>Magnoliopsida</taxon>
        <taxon>Liliopsida</taxon>
        <taxon>Poales</taxon>
        <taxon>Cyperaceae</taxon>
        <taxon>Cyperoideae</taxon>
        <taxon>Rhynchosporeae</taxon>
        <taxon>Rhynchospora</taxon>
    </lineage>
</organism>
<keyword evidence="2" id="KW-0808">Transferase</keyword>
<dbReference type="EMBL" id="JAMFTS010000004">
    <property type="protein sequence ID" value="KAJ4767718.1"/>
    <property type="molecule type" value="Genomic_DNA"/>
</dbReference>
<dbReference type="InterPro" id="IPR000719">
    <property type="entry name" value="Prot_kinase_dom"/>
</dbReference>
<sequence>MWPLSKLLETGIAFHKPVIPVKPDTATLAGIRAGRVLKTLPWRSLICGGFGTSPITSNCITAPRSIPSLSLVRIDRSLDMISSNRLASPRLSTHVHKLQFMQLVSRALYKKKENAQLVFLQGGEDFNLKHLQGALCELLSEGTSATAYKFILQSDSTLFVKELKGVELEEAEFHRMVEQIGSFRDDKYVVPPMAYYHSLDKKLLVYKCLPKSSLSVVLHGYPRHTPYHYQSRFSIALSVARALSYIHAAGLTSSHGHINSSNILLTNSYEARVTGHGLATPVGLVPSSHACISGYMAPEVTDLRKFSQKADVYSFGVLLLELLTGKDPTQILLNEGIDLPRWVQSVAQSDWTSKVFDRKWLCYGKVKKIEEMEQLVQLAIDCVVQHPDSRPHIADVADRIEDIMWPGSNREGRLTINIESDASPQSN</sequence>
<dbReference type="PANTHER" id="PTHR48007:SF77">
    <property type="entry name" value="PROTEIN KINASE DOMAIN-CONTAINING PROTEIN"/>
    <property type="match status" value="1"/>
</dbReference>
<dbReference type="Gene3D" id="3.30.200.20">
    <property type="entry name" value="Phosphorylase Kinase, domain 1"/>
    <property type="match status" value="1"/>
</dbReference>
<dbReference type="Gene3D" id="1.10.510.10">
    <property type="entry name" value="Transferase(Phosphotransferase) domain 1"/>
    <property type="match status" value="1"/>
</dbReference>